<protein>
    <submittedName>
        <fullName evidence="1">Uncharacterized protein</fullName>
    </submittedName>
</protein>
<sequence>MTHVLIGQRDYTVPADWFVARVLLDCGDELAIEHETPSGAIQRQFIGANLVLKRASAWELGNVKRRAIELATSRRAAMTAAEQRWLEARKACFAAGEKALSE</sequence>
<evidence type="ECO:0000313" key="2">
    <source>
        <dbReference type="Proteomes" id="UP001596053"/>
    </source>
</evidence>
<proteinExistence type="predicted"/>
<gene>
    <name evidence="1" type="ORF">ACFPOB_20680</name>
</gene>
<evidence type="ECO:0000313" key="1">
    <source>
        <dbReference type="EMBL" id="MFC5421982.1"/>
    </source>
</evidence>
<accession>A0ABW0IV61</accession>
<reference evidence="2" key="1">
    <citation type="journal article" date="2019" name="Int. J. Syst. Evol. Microbiol.">
        <title>The Global Catalogue of Microorganisms (GCM) 10K type strain sequencing project: providing services to taxonomists for standard genome sequencing and annotation.</title>
        <authorList>
            <consortium name="The Broad Institute Genomics Platform"/>
            <consortium name="The Broad Institute Genome Sequencing Center for Infectious Disease"/>
            <person name="Wu L."/>
            <person name="Ma J."/>
        </authorList>
    </citation>
    <scope>NUCLEOTIDE SEQUENCE [LARGE SCALE GENOMIC DNA]</scope>
    <source>
        <strain evidence="2">NCAIM B.01391</strain>
    </source>
</reference>
<name>A0ABW0IV61_9HYPH</name>
<dbReference type="EMBL" id="JBHSLW010000034">
    <property type="protein sequence ID" value="MFC5421982.1"/>
    <property type="molecule type" value="Genomic_DNA"/>
</dbReference>
<keyword evidence="2" id="KW-1185">Reference proteome</keyword>
<dbReference type="Proteomes" id="UP001596053">
    <property type="component" value="Unassembled WGS sequence"/>
</dbReference>
<organism evidence="1 2">
    <name type="scientific">Bosea eneae</name>
    <dbReference type="NCBI Taxonomy" id="151454"/>
    <lineage>
        <taxon>Bacteria</taxon>
        <taxon>Pseudomonadati</taxon>
        <taxon>Pseudomonadota</taxon>
        <taxon>Alphaproteobacteria</taxon>
        <taxon>Hyphomicrobiales</taxon>
        <taxon>Boseaceae</taxon>
        <taxon>Bosea</taxon>
    </lineage>
</organism>
<dbReference type="RefSeq" id="WP_377800285.1">
    <property type="nucleotide sequence ID" value="NZ_JBHSLW010000034.1"/>
</dbReference>
<comment type="caution">
    <text evidence="1">The sequence shown here is derived from an EMBL/GenBank/DDBJ whole genome shotgun (WGS) entry which is preliminary data.</text>
</comment>